<keyword evidence="3" id="KW-1185">Reference proteome</keyword>
<dbReference type="Gene3D" id="3.30.700.10">
    <property type="entry name" value="Glycoprotein, Type 4 Pilin"/>
    <property type="match status" value="1"/>
</dbReference>
<dbReference type="PROSITE" id="PS00409">
    <property type="entry name" value="PROKAR_NTER_METHYL"/>
    <property type="match status" value="1"/>
</dbReference>
<feature type="transmembrane region" description="Helical" evidence="1">
    <location>
        <begin position="20"/>
        <end position="43"/>
    </location>
</feature>
<accession>A0A1P8WHA1</accession>
<sequence length="237" mass="24943">MNQSVRSNFRPCSSPHRGGFTLIEMMIVLAVMAAMAALTLPAMRAPLDKSRLRAAGRQLQAGLAKSRATAIREGVAVEFVYESGGRRWKIQRTNASPFASANDLDSGPAADSSIADSDAASFVSKVVREGLLPDGVRFLSAAESALQVAEETSVAQDVDVNVELDSSVTAWSEPIPFRPNGRSTDASLTVIGSRDFAVTVSLRGLTSAVSYSAPFRLPASVMAAAIDDGSVPLARSL</sequence>
<gene>
    <name evidence="2" type="ORF">Fuma_03062</name>
</gene>
<keyword evidence="1" id="KW-1133">Transmembrane helix</keyword>
<evidence type="ECO:0000256" key="1">
    <source>
        <dbReference type="SAM" id="Phobius"/>
    </source>
</evidence>
<dbReference type="InterPro" id="IPR012902">
    <property type="entry name" value="N_methyl_site"/>
</dbReference>
<proteinExistence type="predicted"/>
<reference evidence="2 3" key="1">
    <citation type="journal article" date="2016" name="Front. Microbiol.">
        <title>Fuerstia marisgermanicae gen. nov., sp. nov., an Unusual Member of the Phylum Planctomycetes from the German Wadden Sea.</title>
        <authorList>
            <person name="Kohn T."/>
            <person name="Heuer A."/>
            <person name="Jogler M."/>
            <person name="Vollmers J."/>
            <person name="Boedeker C."/>
            <person name="Bunk B."/>
            <person name="Rast P."/>
            <person name="Borchert D."/>
            <person name="Glockner I."/>
            <person name="Freese H.M."/>
            <person name="Klenk H.P."/>
            <person name="Overmann J."/>
            <person name="Kaster A.K."/>
            <person name="Rohde M."/>
            <person name="Wiegand S."/>
            <person name="Jogler C."/>
        </authorList>
    </citation>
    <scope>NUCLEOTIDE SEQUENCE [LARGE SCALE GENOMIC DNA]</scope>
    <source>
        <strain evidence="2 3">NH11</strain>
    </source>
</reference>
<dbReference type="OrthoDB" id="215686at2"/>
<protein>
    <submittedName>
        <fullName evidence="2">Type II secretion system protein H</fullName>
    </submittedName>
</protein>
<organism evidence="2 3">
    <name type="scientific">Fuerstiella marisgermanici</name>
    <dbReference type="NCBI Taxonomy" id="1891926"/>
    <lineage>
        <taxon>Bacteria</taxon>
        <taxon>Pseudomonadati</taxon>
        <taxon>Planctomycetota</taxon>
        <taxon>Planctomycetia</taxon>
        <taxon>Planctomycetales</taxon>
        <taxon>Planctomycetaceae</taxon>
        <taxon>Fuerstiella</taxon>
    </lineage>
</organism>
<dbReference type="NCBIfam" id="TIGR02532">
    <property type="entry name" value="IV_pilin_GFxxxE"/>
    <property type="match status" value="1"/>
</dbReference>
<evidence type="ECO:0000313" key="3">
    <source>
        <dbReference type="Proteomes" id="UP000187735"/>
    </source>
</evidence>
<dbReference type="SUPFAM" id="SSF54523">
    <property type="entry name" value="Pili subunits"/>
    <property type="match status" value="1"/>
</dbReference>
<dbReference type="InterPro" id="IPR045584">
    <property type="entry name" value="Pilin-like"/>
</dbReference>
<dbReference type="EMBL" id="CP017641">
    <property type="protein sequence ID" value="APZ93444.1"/>
    <property type="molecule type" value="Genomic_DNA"/>
</dbReference>
<keyword evidence="1" id="KW-0812">Transmembrane</keyword>
<dbReference type="Proteomes" id="UP000187735">
    <property type="component" value="Chromosome"/>
</dbReference>
<dbReference type="STRING" id="1891926.Fuma_03062"/>
<name>A0A1P8WHA1_9PLAN</name>
<dbReference type="AlphaFoldDB" id="A0A1P8WHA1"/>
<keyword evidence="1" id="KW-0472">Membrane</keyword>
<dbReference type="Pfam" id="PF07963">
    <property type="entry name" value="N_methyl"/>
    <property type="match status" value="1"/>
</dbReference>
<dbReference type="KEGG" id="fmr:Fuma_03062"/>
<dbReference type="RefSeq" id="WP_077024905.1">
    <property type="nucleotide sequence ID" value="NZ_CP017641.1"/>
</dbReference>
<evidence type="ECO:0000313" key="2">
    <source>
        <dbReference type="EMBL" id="APZ93444.1"/>
    </source>
</evidence>